<organism evidence="5">
    <name type="scientific">viral metagenome</name>
    <dbReference type="NCBI Taxonomy" id="1070528"/>
    <lineage>
        <taxon>unclassified sequences</taxon>
        <taxon>metagenomes</taxon>
        <taxon>organismal metagenomes</taxon>
    </lineage>
</organism>
<dbReference type="GO" id="GO:0004252">
    <property type="term" value="F:serine-type endopeptidase activity"/>
    <property type="evidence" value="ECO:0007669"/>
    <property type="project" value="InterPro"/>
</dbReference>
<dbReference type="InterPro" id="IPR029045">
    <property type="entry name" value="ClpP/crotonase-like_dom_sf"/>
</dbReference>
<dbReference type="InterPro" id="IPR001907">
    <property type="entry name" value="ClpP"/>
</dbReference>
<dbReference type="SUPFAM" id="SSF52096">
    <property type="entry name" value="ClpP/crotonase"/>
    <property type="match status" value="1"/>
</dbReference>
<name>A0A6C0L169_9ZZZZ</name>
<evidence type="ECO:0000256" key="4">
    <source>
        <dbReference type="SAM" id="MobiDB-lite"/>
    </source>
</evidence>
<dbReference type="InterPro" id="IPR023562">
    <property type="entry name" value="ClpP/TepA"/>
</dbReference>
<dbReference type="EMBL" id="MN741033">
    <property type="protein sequence ID" value="QHU23559.1"/>
    <property type="molecule type" value="Genomic_DNA"/>
</dbReference>
<dbReference type="PANTHER" id="PTHR10381:SF70">
    <property type="entry name" value="ATP-DEPENDENT CLP PROTEASE PROTEOLYTIC SUBUNIT"/>
    <property type="match status" value="1"/>
</dbReference>
<proteinExistence type="inferred from homology"/>
<dbReference type="AlphaFoldDB" id="A0A6C0L169"/>
<accession>A0A6C0L169</accession>
<evidence type="ECO:0000256" key="3">
    <source>
        <dbReference type="ARBA" id="ARBA00022801"/>
    </source>
</evidence>
<dbReference type="PRINTS" id="PR00127">
    <property type="entry name" value="CLPPROTEASEP"/>
</dbReference>
<protein>
    <recommendedName>
        <fullName evidence="6">Protease</fullName>
    </recommendedName>
</protein>
<sequence length="196" mass="22870">MKKRKRCDDSDDEGEDNMVSQEENRVYFHADVTRQNGFKLMECLRNAQEYVSQRSIKNEFEEMGKIYLYIFSDGGELYVGMNIADFIQASKVDIITINEGCVASAATIISLAGKERYIRKNAYMLIHEIRSECLGKYSECKDDMENNNILMDNIKKFINERCQNEKLQKKLNKVLKHDHIWNAKKCLKYGLVDKIV</sequence>
<evidence type="ECO:0000313" key="5">
    <source>
        <dbReference type="EMBL" id="QHU23559.1"/>
    </source>
</evidence>
<dbReference type="Pfam" id="PF00574">
    <property type="entry name" value="CLP_protease"/>
    <property type="match status" value="1"/>
</dbReference>
<dbReference type="Gene3D" id="3.90.226.10">
    <property type="entry name" value="2-enoyl-CoA Hydratase, Chain A, domain 1"/>
    <property type="match status" value="1"/>
</dbReference>
<comment type="similarity">
    <text evidence="1">Belongs to the peptidase S14 family.</text>
</comment>
<dbReference type="GO" id="GO:0051117">
    <property type="term" value="F:ATPase binding"/>
    <property type="evidence" value="ECO:0007669"/>
    <property type="project" value="TreeGrafter"/>
</dbReference>
<dbReference type="GO" id="GO:0009368">
    <property type="term" value="C:endopeptidase Clp complex"/>
    <property type="evidence" value="ECO:0007669"/>
    <property type="project" value="TreeGrafter"/>
</dbReference>
<feature type="region of interest" description="Disordered" evidence="4">
    <location>
        <begin position="1"/>
        <end position="20"/>
    </location>
</feature>
<dbReference type="PANTHER" id="PTHR10381">
    <property type="entry name" value="ATP-DEPENDENT CLP PROTEASE PROTEOLYTIC SUBUNIT"/>
    <property type="match status" value="1"/>
</dbReference>
<dbReference type="GO" id="GO:0004176">
    <property type="term" value="F:ATP-dependent peptidase activity"/>
    <property type="evidence" value="ECO:0007669"/>
    <property type="project" value="InterPro"/>
</dbReference>
<evidence type="ECO:0008006" key="6">
    <source>
        <dbReference type="Google" id="ProtNLM"/>
    </source>
</evidence>
<reference evidence="5" key="1">
    <citation type="journal article" date="2020" name="Nature">
        <title>Giant virus diversity and host interactions through global metagenomics.</title>
        <authorList>
            <person name="Schulz F."/>
            <person name="Roux S."/>
            <person name="Paez-Espino D."/>
            <person name="Jungbluth S."/>
            <person name="Walsh D.A."/>
            <person name="Denef V.J."/>
            <person name="McMahon K.D."/>
            <person name="Konstantinidis K.T."/>
            <person name="Eloe-Fadrosh E.A."/>
            <person name="Kyrpides N.C."/>
            <person name="Woyke T."/>
        </authorList>
    </citation>
    <scope>NUCLEOTIDE SEQUENCE</scope>
    <source>
        <strain evidence="5">GVMAG-S-ERX555907-94</strain>
    </source>
</reference>
<evidence type="ECO:0000256" key="1">
    <source>
        <dbReference type="ARBA" id="ARBA00007039"/>
    </source>
</evidence>
<keyword evidence="3" id="KW-0378">Hydrolase</keyword>
<keyword evidence="2" id="KW-0963">Cytoplasm</keyword>
<dbReference type="GO" id="GO:0006515">
    <property type="term" value="P:protein quality control for misfolded or incompletely synthesized proteins"/>
    <property type="evidence" value="ECO:0007669"/>
    <property type="project" value="TreeGrafter"/>
</dbReference>
<evidence type="ECO:0000256" key="2">
    <source>
        <dbReference type="ARBA" id="ARBA00022490"/>
    </source>
</evidence>